<dbReference type="Proteomes" id="UP001330812">
    <property type="component" value="Chromosome"/>
</dbReference>
<keyword evidence="3" id="KW-1185">Reference proteome</keyword>
<evidence type="ECO:0000313" key="3">
    <source>
        <dbReference type="Proteomes" id="UP001330812"/>
    </source>
</evidence>
<reference evidence="2 3" key="1">
    <citation type="journal article" date="2015" name="Int. J. Syst. Evol. Microbiol.">
        <title>Amycolatopsis rhabdoformis sp. nov., an actinomycete isolated from a tropical forest soil.</title>
        <authorList>
            <person name="Souza W.R."/>
            <person name="Silva R.E."/>
            <person name="Goodfellow M."/>
            <person name="Busarakam K."/>
            <person name="Figueiro F.S."/>
            <person name="Ferreira D."/>
            <person name="Rodrigues-Filho E."/>
            <person name="Moraes L.A.B."/>
            <person name="Zucchi T.D."/>
        </authorList>
    </citation>
    <scope>NUCLEOTIDE SEQUENCE [LARGE SCALE GENOMIC DNA]</scope>
    <source>
        <strain evidence="2 3">NCIMB 14900</strain>
    </source>
</reference>
<accession>A0ABZ1HYW0</accession>
<sequence length="178" mass="17913">MAPARTPKLLLSACLLMAVAACGVDAQEGTAALGGGGAPAKAAAAQTPRDLQFGAEHRFASGVTISVSAPQSFQPSAAAYPRSSRAASFGIEITNNGADSYRLSGLSVVASINGRPTKQVVDATQGLGGITDAGKDLQQGRSAQLTLAFAVPDRITQLTVQLRPSASEPAVATYCGAV</sequence>
<proteinExistence type="predicted"/>
<name>A0ABZ1HYW0_9PSEU</name>
<feature type="signal peptide" evidence="1">
    <location>
        <begin position="1"/>
        <end position="26"/>
    </location>
</feature>
<protein>
    <recommendedName>
        <fullName evidence="4">DUF4352 domain-containing protein</fullName>
    </recommendedName>
</protein>
<keyword evidence="1" id="KW-0732">Signal</keyword>
<dbReference type="RefSeq" id="WP_326565680.1">
    <property type="nucleotide sequence ID" value="NZ_CP142149.1"/>
</dbReference>
<evidence type="ECO:0008006" key="4">
    <source>
        <dbReference type="Google" id="ProtNLM"/>
    </source>
</evidence>
<evidence type="ECO:0000313" key="2">
    <source>
        <dbReference type="EMBL" id="WSE26696.1"/>
    </source>
</evidence>
<feature type="chain" id="PRO_5046449184" description="DUF4352 domain-containing protein" evidence="1">
    <location>
        <begin position="27"/>
        <end position="178"/>
    </location>
</feature>
<organism evidence="2 3">
    <name type="scientific">Amycolatopsis rhabdoformis</name>
    <dbReference type="NCBI Taxonomy" id="1448059"/>
    <lineage>
        <taxon>Bacteria</taxon>
        <taxon>Bacillati</taxon>
        <taxon>Actinomycetota</taxon>
        <taxon>Actinomycetes</taxon>
        <taxon>Pseudonocardiales</taxon>
        <taxon>Pseudonocardiaceae</taxon>
        <taxon>Amycolatopsis</taxon>
    </lineage>
</organism>
<dbReference type="EMBL" id="CP142149">
    <property type="protein sequence ID" value="WSE26696.1"/>
    <property type="molecule type" value="Genomic_DNA"/>
</dbReference>
<gene>
    <name evidence="2" type="ORF">VSH64_27870</name>
</gene>
<dbReference type="PROSITE" id="PS51257">
    <property type="entry name" value="PROKAR_LIPOPROTEIN"/>
    <property type="match status" value="1"/>
</dbReference>
<evidence type="ECO:0000256" key="1">
    <source>
        <dbReference type="SAM" id="SignalP"/>
    </source>
</evidence>